<organism evidence="11 12">
    <name type="scientific">Clostridium thermobutyricum DSM 4928</name>
    <dbReference type="NCBI Taxonomy" id="1121339"/>
    <lineage>
        <taxon>Bacteria</taxon>
        <taxon>Bacillati</taxon>
        <taxon>Bacillota</taxon>
        <taxon>Clostridia</taxon>
        <taxon>Eubacteriales</taxon>
        <taxon>Clostridiaceae</taxon>
        <taxon>Clostridium</taxon>
    </lineage>
</organism>
<feature type="binding site" evidence="9">
    <location>
        <position position="131"/>
    </location>
    <ligand>
        <name>orotate</name>
        <dbReference type="ChEBI" id="CHEBI:30839"/>
    </ligand>
</feature>
<dbReference type="NCBIfam" id="TIGR00336">
    <property type="entry name" value="pyrE"/>
    <property type="match status" value="1"/>
</dbReference>
<feature type="binding site" evidence="9">
    <location>
        <position position="106"/>
    </location>
    <ligand>
        <name>5-phospho-alpha-D-ribose 1-diphosphate</name>
        <dbReference type="ChEBI" id="CHEBI:58017"/>
        <note>ligand shared between dimeric partners</note>
    </ligand>
</feature>
<reference evidence="11 12" key="1">
    <citation type="submission" date="2016-02" db="EMBL/GenBank/DDBJ databases">
        <title>Genome sequence of Clostridium thermobutyricum DSM 4928.</title>
        <authorList>
            <person name="Poehlein A."/>
            <person name="Daniel R."/>
        </authorList>
    </citation>
    <scope>NUCLEOTIDE SEQUENCE [LARGE SCALE GENOMIC DNA]</scope>
    <source>
        <strain evidence="11 12">DSM 4928</strain>
    </source>
</reference>
<dbReference type="Gene3D" id="3.40.50.2020">
    <property type="match status" value="1"/>
</dbReference>
<dbReference type="HAMAP" id="MF_01208">
    <property type="entry name" value="PyrE"/>
    <property type="match status" value="1"/>
</dbReference>
<evidence type="ECO:0000256" key="2">
    <source>
        <dbReference type="ARBA" id="ARBA00004889"/>
    </source>
</evidence>
<comment type="function">
    <text evidence="1 9">Catalyzes the transfer of a ribosyl phosphate group from 5-phosphoribose 1-diphosphate to orotate, leading to the formation of orotidine monophosphate (OMP).</text>
</comment>
<evidence type="ECO:0000259" key="10">
    <source>
        <dbReference type="Pfam" id="PF00156"/>
    </source>
</evidence>
<dbReference type="GO" id="GO:0046132">
    <property type="term" value="P:pyrimidine ribonucleoside biosynthetic process"/>
    <property type="evidence" value="ECO:0007669"/>
    <property type="project" value="TreeGrafter"/>
</dbReference>
<feature type="binding site" description="in other chain" evidence="9">
    <location>
        <position position="26"/>
    </location>
    <ligand>
        <name>5-phospho-alpha-D-ribose 1-diphosphate</name>
        <dbReference type="ChEBI" id="CHEBI:58017"/>
        <note>ligand shared between dimeric partners</note>
    </ligand>
</feature>
<dbReference type="GO" id="GO:0044205">
    <property type="term" value="P:'de novo' UMP biosynthetic process"/>
    <property type="evidence" value="ECO:0007669"/>
    <property type="project" value="UniProtKB-UniRule"/>
</dbReference>
<sequence>MENYKKEFIDFMIECGVLTFGDFVTKSGRKTPFFVNTGNYKKGSQLKRLGEFYAKAIKENFGDQYDLLFGPAYKGIPLTVTTTIALSNLYDIDVDYCSNRKEIKDHGDKGILLGGKIKDGDRVLIVEDVTTAGTSIYETMPILKEQGDVDVKGLIISVDRMERGNGEKSALAEIREKFGFKTCAIVTMKEVINYLSEKEIDGKKVLDEEILKRIDAYYKEYGAK</sequence>
<keyword evidence="7 9" id="KW-0808">Transferase</keyword>
<evidence type="ECO:0000256" key="1">
    <source>
        <dbReference type="ARBA" id="ARBA00003769"/>
    </source>
</evidence>
<dbReference type="RefSeq" id="WP_080021713.1">
    <property type="nucleotide sequence ID" value="NZ_LTAY01000019.1"/>
</dbReference>
<feature type="binding site" evidence="9">
    <location>
        <position position="160"/>
    </location>
    <ligand>
        <name>orotate</name>
        <dbReference type="ChEBI" id="CHEBI:30839"/>
    </ligand>
</feature>
<evidence type="ECO:0000256" key="5">
    <source>
        <dbReference type="ARBA" id="ARBA00011971"/>
    </source>
</evidence>
<comment type="subunit">
    <text evidence="4 9">Homodimer.</text>
</comment>
<feature type="binding site" description="in other chain" evidence="9">
    <location>
        <begin position="73"/>
        <end position="74"/>
    </location>
    <ligand>
        <name>5-phospho-alpha-D-ribose 1-diphosphate</name>
        <dbReference type="ChEBI" id="CHEBI:58017"/>
        <note>ligand shared between dimeric partners</note>
    </ligand>
</feature>
<evidence type="ECO:0000256" key="7">
    <source>
        <dbReference type="ARBA" id="ARBA00022679"/>
    </source>
</evidence>
<feature type="binding site" description="in other chain" evidence="9">
    <location>
        <position position="101"/>
    </location>
    <ligand>
        <name>5-phospho-alpha-D-ribose 1-diphosphate</name>
        <dbReference type="ChEBI" id="CHEBI:58017"/>
        <note>ligand shared between dimeric partners</note>
    </ligand>
</feature>
<dbReference type="Pfam" id="PF00156">
    <property type="entry name" value="Pribosyltran"/>
    <property type="match status" value="1"/>
</dbReference>
<keyword evidence="6 9" id="KW-0328">Glycosyltransferase</keyword>
<comment type="similarity">
    <text evidence="3 9">Belongs to the purine/pyrimidine phosphoribosyltransferase family. PyrE subfamily.</text>
</comment>
<keyword evidence="9" id="KW-0460">Magnesium</keyword>
<feature type="domain" description="Phosphoribosyltransferase" evidence="10">
    <location>
        <begin position="38"/>
        <end position="161"/>
    </location>
</feature>
<evidence type="ECO:0000256" key="3">
    <source>
        <dbReference type="ARBA" id="ARBA00006340"/>
    </source>
</evidence>
<dbReference type="UniPathway" id="UPA00070">
    <property type="reaction ID" value="UER00119"/>
</dbReference>
<feature type="binding site" description="in other chain" evidence="9">
    <location>
        <begin position="127"/>
        <end position="135"/>
    </location>
    <ligand>
        <name>5-phospho-alpha-D-ribose 1-diphosphate</name>
        <dbReference type="ChEBI" id="CHEBI:58017"/>
        <note>ligand shared between dimeric partners</note>
    </ligand>
</feature>
<dbReference type="PANTHER" id="PTHR46683:SF1">
    <property type="entry name" value="OROTATE PHOSPHORIBOSYLTRANSFERASE 1-RELATED"/>
    <property type="match status" value="1"/>
</dbReference>
<dbReference type="InterPro" id="IPR000836">
    <property type="entry name" value="PRTase_dom"/>
</dbReference>
<dbReference type="AlphaFoldDB" id="A0A1V4SYJ8"/>
<comment type="catalytic activity">
    <reaction evidence="9">
        <text>orotidine 5'-phosphate + diphosphate = orotate + 5-phospho-alpha-D-ribose 1-diphosphate</text>
        <dbReference type="Rhea" id="RHEA:10380"/>
        <dbReference type="ChEBI" id="CHEBI:30839"/>
        <dbReference type="ChEBI" id="CHEBI:33019"/>
        <dbReference type="ChEBI" id="CHEBI:57538"/>
        <dbReference type="ChEBI" id="CHEBI:58017"/>
        <dbReference type="EC" id="2.4.2.10"/>
    </reaction>
</comment>
<dbReference type="OrthoDB" id="9802134at2"/>
<name>A0A1V4SYJ8_9CLOT</name>
<evidence type="ECO:0000313" key="11">
    <source>
        <dbReference type="EMBL" id="OPX50124.1"/>
    </source>
</evidence>
<proteinExistence type="inferred from homology"/>
<comment type="caution">
    <text evidence="11">The sequence shown here is derived from an EMBL/GenBank/DDBJ whole genome shotgun (WGS) entry which is preliminary data.</text>
</comment>
<comment type="caution">
    <text evidence="9">Lacks conserved residue(s) required for the propagation of feature annotation.</text>
</comment>
<gene>
    <name evidence="11" type="primary">pyrE_1</name>
    <name evidence="9" type="synonym">pyrE</name>
    <name evidence="11" type="ORF">CLTHE_03360</name>
</gene>
<dbReference type="CDD" id="cd06223">
    <property type="entry name" value="PRTases_typeI"/>
    <property type="match status" value="1"/>
</dbReference>
<feature type="binding site" evidence="9">
    <location>
        <position position="100"/>
    </location>
    <ligand>
        <name>5-phospho-alpha-D-ribose 1-diphosphate</name>
        <dbReference type="ChEBI" id="CHEBI:58017"/>
        <note>ligand shared between dimeric partners</note>
    </ligand>
</feature>
<dbReference type="EMBL" id="LTAY01000019">
    <property type="protein sequence ID" value="OPX50124.1"/>
    <property type="molecule type" value="Genomic_DNA"/>
</dbReference>
<comment type="pathway">
    <text evidence="2 9">Pyrimidine metabolism; UMP biosynthesis via de novo pathway; UMP from orotate: step 1/2.</text>
</comment>
<dbReference type="GO" id="GO:0004588">
    <property type="term" value="F:orotate phosphoribosyltransferase activity"/>
    <property type="evidence" value="ECO:0007669"/>
    <property type="project" value="UniProtKB-UniRule"/>
</dbReference>
<dbReference type="InterPro" id="IPR023031">
    <property type="entry name" value="OPRT"/>
</dbReference>
<dbReference type="SUPFAM" id="SSF53271">
    <property type="entry name" value="PRTase-like"/>
    <property type="match status" value="1"/>
</dbReference>
<evidence type="ECO:0000313" key="12">
    <source>
        <dbReference type="Proteomes" id="UP000191448"/>
    </source>
</evidence>
<dbReference type="Proteomes" id="UP000191448">
    <property type="component" value="Unassembled WGS sequence"/>
</dbReference>
<protein>
    <recommendedName>
        <fullName evidence="5 9">Orotate phosphoribosyltransferase</fullName>
        <shortName evidence="9">OPRT</shortName>
        <shortName evidence="9">OPRTase</shortName>
        <ecNumber evidence="5 9">2.4.2.10</ecNumber>
    </recommendedName>
</protein>
<evidence type="ECO:0000256" key="6">
    <source>
        <dbReference type="ARBA" id="ARBA00022676"/>
    </source>
</evidence>
<evidence type="ECO:0000256" key="8">
    <source>
        <dbReference type="ARBA" id="ARBA00022975"/>
    </source>
</evidence>
<comment type="cofactor">
    <cofactor evidence="9">
        <name>Mg(2+)</name>
        <dbReference type="ChEBI" id="CHEBI:18420"/>
    </cofactor>
</comment>
<feature type="binding site" evidence="9">
    <location>
        <position position="104"/>
    </location>
    <ligand>
        <name>5-phospho-alpha-D-ribose 1-diphosphate</name>
        <dbReference type="ChEBI" id="CHEBI:58017"/>
        <note>ligand shared between dimeric partners</note>
    </ligand>
</feature>
<evidence type="ECO:0000256" key="9">
    <source>
        <dbReference type="HAMAP-Rule" id="MF_01208"/>
    </source>
</evidence>
<keyword evidence="8 9" id="KW-0665">Pyrimidine biosynthesis</keyword>
<dbReference type="GO" id="GO:0006207">
    <property type="term" value="P:'de novo' pyrimidine nucleobase biosynthetic process"/>
    <property type="evidence" value="ECO:0007669"/>
    <property type="project" value="TreeGrafter"/>
</dbReference>
<dbReference type="GO" id="GO:0005737">
    <property type="term" value="C:cytoplasm"/>
    <property type="evidence" value="ECO:0007669"/>
    <property type="project" value="TreeGrafter"/>
</dbReference>
<dbReference type="PANTHER" id="PTHR46683">
    <property type="entry name" value="OROTATE PHOSPHORIBOSYLTRANSFERASE 1-RELATED"/>
    <property type="match status" value="1"/>
</dbReference>
<evidence type="ECO:0000256" key="4">
    <source>
        <dbReference type="ARBA" id="ARBA00011738"/>
    </source>
</evidence>
<accession>A0A1V4SYJ8</accession>
<dbReference type="InterPro" id="IPR004467">
    <property type="entry name" value="Or_phspho_trans_dom"/>
</dbReference>
<dbReference type="GO" id="GO:0000287">
    <property type="term" value="F:magnesium ion binding"/>
    <property type="evidence" value="ECO:0007669"/>
    <property type="project" value="UniProtKB-UniRule"/>
</dbReference>
<dbReference type="EC" id="2.4.2.10" evidence="5 9"/>
<dbReference type="InterPro" id="IPR029057">
    <property type="entry name" value="PRTase-like"/>
</dbReference>